<dbReference type="EMBL" id="JALLPJ020001349">
    <property type="protein sequence ID" value="KAL3768350.1"/>
    <property type="molecule type" value="Genomic_DNA"/>
</dbReference>
<sequence>MLRELSWSYNCTQSQSLSSMMMNNDRHRKRGKHTIQASSTKSKQSTARYILSLAIKILPRATIASTALFLLQCLYVVYRTPRLPPPPLSGVDFPKAGIVVLGDGEAESDAHASSDEDCIGNTAKKANEFRLVLIGDSPVEGIGNNHHSSALCGETANAFANRVCDQQGRYDCVRYWSFGKSGLTAAGIDSEMVPLLQSTVDFVNETTDTTCEPTLHVIVLLCGVNNVLSLSTPSSFTTEVASLLTSIRSHRSLEQTPIILLGLPDFSRLPFLPAWPMAWLLGLKGRRLQQKLEGLIEEIRHRTDSINVVLVQIPEVQDVIGSRGYRRLDSSNIGDETATDRTRFRSSFCHPLLKHLGHDAINPSTVSHLGIDDFLCDDGFHPGRYGTKYIGSLIADAYKKLIIRR</sequence>
<dbReference type="SUPFAM" id="SSF52266">
    <property type="entry name" value="SGNH hydrolase"/>
    <property type="match status" value="1"/>
</dbReference>
<keyword evidence="2" id="KW-1185">Reference proteome</keyword>
<gene>
    <name evidence="1" type="ORF">ACHAWO_006753</name>
</gene>
<protein>
    <recommendedName>
        <fullName evidence="3">SGNH hydrolase-type esterase domain-containing protein</fullName>
    </recommendedName>
</protein>
<proteinExistence type="predicted"/>
<evidence type="ECO:0000313" key="1">
    <source>
        <dbReference type="EMBL" id="KAL3768350.1"/>
    </source>
</evidence>
<dbReference type="AlphaFoldDB" id="A0ABD3MWP9"/>
<organism evidence="1 2">
    <name type="scientific">Cyclotella atomus</name>
    <dbReference type="NCBI Taxonomy" id="382360"/>
    <lineage>
        <taxon>Eukaryota</taxon>
        <taxon>Sar</taxon>
        <taxon>Stramenopiles</taxon>
        <taxon>Ochrophyta</taxon>
        <taxon>Bacillariophyta</taxon>
        <taxon>Coscinodiscophyceae</taxon>
        <taxon>Thalassiosirophycidae</taxon>
        <taxon>Stephanodiscales</taxon>
        <taxon>Stephanodiscaceae</taxon>
        <taxon>Cyclotella</taxon>
    </lineage>
</organism>
<dbReference type="InterPro" id="IPR036514">
    <property type="entry name" value="SGNH_hydro_sf"/>
</dbReference>
<dbReference type="InterPro" id="IPR001087">
    <property type="entry name" value="GDSL"/>
</dbReference>
<evidence type="ECO:0008006" key="3">
    <source>
        <dbReference type="Google" id="ProtNLM"/>
    </source>
</evidence>
<evidence type="ECO:0000313" key="2">
    <source>
        <dbReference type="Proteomes" id="UP001530400"/>
    </source>
</evidence>
<accession>A0ABD3MWP9</accession>
<dbReference type="Gene3D" id="3.40.50.1110">
    <property type="entry name" value="SGNH hydrolase"/>
    <property type="match status" value="1"/>
</dbReference>
<dbReference type="Proteomes" id="UP001530400">
    <property type="component" value="Unassembled WGS sequence"/>
</dbReference>
<dbReference type="Pfam" id="PF00657">
    <property type="entry name" value="Lipase_GDSL"/>
    <property type="match status" value="1"/>
</dbReference>
<reference evidence="1 2" key="1">
    <citation type="submission" date="2024-10" db="EMBL/GenBank/DDBJ databases">
        <title>Updated reference genomes for cyclostephanoid diatoms.</title>
        <authorList>
            <person name="Roberts W.R."/>
            <person name="Alverson A.J."/>
        </authorList>
    </citation>
    <scope>NUCLEOTIDE SEQUENCE [LARGE SCALE GENOMIC DNA]</scope>
    <source>
        <strain evidence="1 2">AJA010-31</strain>
    </source>
</reference>
<comment type="caution">
    <text evidence="1">The sequence shown here is derived from an EMBL/GenBank/DDBJ whole genome shotgun (WGS) entry which is preliminary data.</text>
</comment>
<name>A0ABD3MWP9_9STRA</name>